<dbReference type="SMART" id="SM00418">
    <property type="entry name" value="HTH_ARSR"/>
    <property type="match status" value="1"/>
</dbReference>
<evidence type="ECO:0000259" key="2">
    <source>
        <dbReference type="PROSITE" id="PS50987"/>
    </source>
</evidence>
<sequence>MDSIFKALADPVRRQVLDSLRASPGQSLAELSDQFEMSRFGVMKHLGVLQDARLIATYKKGRFKYHYLNAVPLQEMTDRWIGPLLEQPAARAVTDLKTQLEGPPDMTRPDFMMQIYIHCTQDALWHALTDPEANAAYNFVAGSCVREGSQLIFRTPDNAVMLILTETRLTPETRVESTFEPHWAGPDVPLTASRFVYIIEPQGENCLLTLEHYDIPAGQEGVADGWHRTLAGLKTWLETGQTVKFSHQTAET</sequence>
<dbReference type="InterPro" id="IPR023393">
    <property type="entry name" value="START-like_dom_sf"/>
</dbReference>
<dbReference type="InterPro" id="IPR011991">
    <property type="entry name" value="ArsR-like_HTH"/>
</dbReference>
<evidence type="ECO:0000313" key="4">
    <source>
        <dbReference type="Proteomes" id="UP000503308"/>
    </source>
</evidence>
<dbReference type="EMBL" id="CP048788">
    <property type="protein sequence ID" value="QJF52086.1"/>
    <property type="molecule type" value="Genomic_DNA"/>
</dbReference>
<name>A0A858SZ05_9RHOB</name>
<organism evidence="3 4">
    <name type="scientific">Roseobacter ponti</name>
    <dbReference type="NCBI Taxonomy" id="1891787"/>
    <lineage>
        <taxon>Bacteria</taxon>
        <taxon>Pseudomonadati</taxon>
        <taxon>Pseudomonadota</taxon>
        <taxon>Alphaproteobacteria</taxon>
        <taxon>Rhodobacterales</taxon>
        <taxon>Roseobacteraceae</taxon>
        <taxon>Roseobacter</taxon>
    </lineage>
</organism>
<dbReference type="SUPFAM" id="SSF55961">
    <property type="entry name" value="Bet v1-like"/>
    <property type="match status" value="1"/>
</dbReference>
<keyword evidence="4" id="KW-1185">Reference proteome</keyword>
<dbReference type="AlphaFoldDB" id="A0A858SZ05"/>
<evidence type="ECO:0000256" key="1">
    <source>
        <dbReference type="ARBA" id="ARBA00006817"/>
    </source>
</evidence>
<dbReference type="Gene3D" id="3.30.530.20">
    <property type="match status" value="1"/>
</dbReference>
<dbReference type="InterPro" id="IPR036388">
    <property type="entry name" value="WH-like_DNA-bd_sf"/>
</dbReference>
<gene>
    <name evidence="3" type="ORF">G3256_13375</name>
</gene>
<dbReference type="SUPFAM" id="SSF46785">
    <property type="entry name" value="Winged helix' DNA-binding domain"/>
    <property type="match status" value="1"/>
</dbReference>
<proteinExistence type="inferred from homology"/>
<protein>
    <submittedName>
        <fullName evidence="3">Helix-turn-helix domain-containing protein</fullName>
    </submittedName>
</protein>
<dbReference type="InterPro" id="IPR036390">
    <property type="entry name" value="WH_DNA-bd_sf"/>
</dbReference>
<dbReference type="CDD" id="cd00090">
    <property type="entry name" value="HTH_ARSR"/>
    <property type="match status" value="1"/>
</dbReference>
<dbReference type="PROSITE" id="PS50987">
    <property type="entry name" value="HTH_ARSR_2"/>
    <property type="match status" value="1"/>
</dbReference>
<feature type="domain" description="HTH arsR-type" evidence="2">
    <location>
        <begin position="1"/>
        <end position="88"/>
    </location>
</feature>
<dbReference type="InterPro" id="IPR001845">
    <property type="entry name" value="HTH_ArsR_DNA-bd_dom"/>
</dbReference>
<comment type="similarity">
    <text evidence="1">Belongs to the AHA1 family.</text>
</comment>
<evidence type="ECO:0000313" key="3">
    <source>
        <dbReference type="EMBL" id="QJF52086.1"/>
    </source>
</evidence>
<dbReference type="PRINTS" id="PR00778">
    <property type="entry name" value="HTHARSR"/>
</dbReference>
<dbReference type="GO" id="GO:0003700">
    <property type="term" value="F:DNA-binding transcription factor activity"/>
    <property type="evidence" value="ECO:0007669"/>
    <property type="project" value="InterPro"/>
</dbReference>
<dbReference type="Gene3D" id="1.10.10.10">
    <property type="entry name" value="Winged helix-like DNA-binding domain superfamily/Winged helix DNA-binding domain"/>
    <property type="match status" value="1"/>
</dbReference>
<dbReference type="InterPro" id="IPR013538">
    <property type="entry name" value="ASHA1/2-like_C"/>
</dbReference>
<dbReference type="Proteomes" id="UP000503308">
    <property type="component" value="Chromosome"/>
</dbReference>
<dbReference type="RefSeq" id="WP_169641305.1">
    <property type="nucleotide sequence ID" value="NZ_CP048788.1"/>
</dbReference>
<accession>A0A858SZ05</accession>
<dbReference type="KEGG" id="rpon:G3256_13375"/>
<dbReference type="Pfam" id="PF08327">
    <property type="entry name" value="AHSA1"/>
    <property type="match status" value="1"/>
</dbReference>
<reference evidence="3 4" key="1">
    <citation type="submission" date="2020-02" db="EMBL/GenBank/DDBJ databases">
        <title>Genome sequence of Roseobacter ponti.</title>
        <authorList>
            <person name="Hollensteiner J."/>
            <person name="Schneider D."/>
            <person name="Poehlein A."/>
            <person name="Daniel R."/>
        </authorList>
    </citation>
    <scope>NUCLEOTIDE SEQUENCE [LARGE SCALE GENOMIC DNA]</scope>
    <source>
        <strain evidence="3 4">DSM 106830</strain>
    </source>
</reference>
<dbReference type="PANTHER" id="PTHR38600">
    <property type="entry name" value="TRANSCRIPTIONAL REGULATORY PROTEIN"/>
    <property type="match status" value="1"/>
</dbReference>
<dbReference type="PANTHER" id="PTHR38600:SF1">
    <property type="entry name" value="TRANSCRIPTIONAL REGULATORY PROTEIN"/>
    <property type="match status" value="1"/>
</dbReference>
<dbReference type="Pfam" id="PF12840">
    <property type="entry name" value="HTH_20"/>
    <property type="match status" value="1"/>
</dbReference>